<protein>
    <submittedName>
        <fullName evidence="1">Uncharacterized protein</fullName>
    </submittedName>
</protein>
<proteinExistence type="predicted"/>
<reference evidence="1 2" key="1">
    <citation type="journal article" date="2015" name="Sci. Rep.">
        <title>The power of single molecule real-time sequencing technology in the de novo assembly of a eukaryotic genome.</title>
        <authorList>
            <person name="Sakai H."/>
            <person name="Naito K."/>
            <person name="Ogiso-Tanaka E."/>
            <person name="Takahashi Y."/>
            <person name="Iseki K."/>
            <person name="Muto C."/>
            <person name="Satou K."/>
            <person name="Teruya K."/>
            <person name="Shiroma A."/>
            <person name="Shimoji M."/>
            <person name="Hirano T."/>
            <person name="Itoh T."/>
            <person name="Kaga A."/>
            <person name="Tomooka N."/>
        </authorList>
    </citation>
    <scope>NUCLEOTIDE SEQUENCE [LARGE SCALE GENOMIC DNA]</scope>
    <source>
        <strain evidence="2">cv. Shumari</strain>
    </source>
</reference>
<accession>A0A0S3SGX1</accession>
<gene>
    <name evidence="1" type="primary">Vigan.07G075400</name>
    <name evidence="1" type="ORF">VIGAN_07075400</name>
</gene>
<name>A0A0S3SGX1_PHAAN</name>
<dbReference type="Proteomes" id="UP000291084">
    <property type="component" value="Chromosome 7"/>
</dbReference>
<evidence type="ECO:0000313" key="1">
    <source>
        <dbReference type="EMBL" id="BAT92093.1"/>
    </source>
</evidence>
<sequence length="78" mass="9510">QPQPLKHNARQHNRNFSLSFSLSILLFSPFFRQRRFSLWPPIMLQIRLKKLRDDERDAGKTFRDFCKNNKFVLEKYVV</sequence>
<dbReference type="AlphaFoldDB" id="A0A0S3SGX1"/>
<dbReference type="EMBL" id="AP015040">
    <property type="protein sequence ID" value="BAT92093.1"/>
    <property type="molecule type" value="Genomic_DNA"/>
</dbReference>
<feature type="non-terminal residue" evidence="1">
    <location>
        <position position="1"/>
    </location>
</feature>
<organism evidence="1 2">
    <name type="scientific">Vigna angularis var. angularis</name>
    <dbReference type="NCBI Taxonomy" id="157739"/>
    <lineage>
        <taxon>Eukaryota</taxon>
        <taxon>Viridiplantae</taxon>
        <taxon>Streptophyta</taxon>
        <taxon>Embryophyta</taxon>
        <taxon>Tracheophyta</taxon>
        <taxon>Spermatophyta</taxon>
        <taxon>Magnoliopsida</taxon>
        <taxon>eudicotyledons</taxon>
        <taxon>Gunneridae</taxon>
        <taxon>Pentapetalae</taxon>
        <taxon>rosids</taxon>
        <taxon>fabids</taxon>
        <taxon>Fabales</taxon>
        <taxon>Fabaceae</taxon>
        <taxon>Papilionoideae</taxon>
        <taxon>50 kb inversion clade</taxon>
        <taxon>NPAAA clade</taxon>
        <taxon>indigoferoid/millettioid clade</taxon>
        <taxon>Phaseoleae</taxon>
        <taxon>Vigna</taxon>
    </lineage>
</organism>
<keyword evidence="2" id="KW-1185">Reference proteome</keyword>
<evidence type="ECO:0000313" key="2">
    <source>
        <dbReference type="Proteomes" id="UP000291084"/>
    </source>
</evidence>